<evidence type="ECO:0000313" key="2">
    <source>
        <dbReference type="EMBL" id="KAH0624458.1"/>
    </source>
</evidence>
<accession>A0ABQ7T5A8</accession>
<keyword evidence="3" id="KW-1185">Reference proteome</keyword>
<evidence type="ECO:0000313" key="3">
    <source>
        <dbReference type="Proteomes" id="UP000826234"/>
    </source>
</evidence>
<feature type="region of interest" description="Disordered" evidence="1">
    <location>
        <begin position="123"/>
        <end position="163"/>
    </location>
</feature>
<reference evidence="2 3" key="1">
    <citation type="journal article" date="2022" name="Gigascience">
        <title>A chromosome-level genome assembly and annotation of the desert horned lizard, Phrynosoma platyrhinos, provides insight into chromosomal rearrangements among reptiles.</title>
        <authorList>
            <person name="Koochekian N."/>
            <person name="Ascanio A."/>
            <person name="Farleigh K."/>
            <person name="Card D.C."/>
            <person name="Schield D.R."/>
            <person name="Castoe T.A."/>
            <person name="Jezkova T."/>
        </authorList>
    </citation>
    <scope>NUCLEOTIDE SEQUENCE [LARGE SCALE GENOMIC DNA]</scope>
    <source>
        <strain evidence="2">NK-2021</strain>
    </source>
</reference>
<dbReference type="Proteomes" id="UP000826234">
    <property type="component" value="Unassembled WGS sequence"/>
</dbReference>
<sequence>MSCKVFNMLVEELQPHLRRQDTHLHWAIPEEQWVAIAIYILTHQSSYSTVATLFGVEKSTLCKAFIKVVIVMELVLMRKAVYPGDHRKVMAGFEVMGFPQVIGAVDGCYCHIITPVHLGARFRGRREDDPSSSSSSSQNEGEGKGEGLSQGQASSQHGATLSERMDRLEQSISACLPSPWVDAPPSGFWNNILE</sequence>
<protein>
    <recommendedName>
        <fullName evidence="4">Transposase Helix-turn-helix domain-containing protein</fullName>
    </recommendedName>
</protein>
<organism evidence="2 3">
    <name type="scientific">Phrynosoma platyrhinos</name>
    <name type="common">Desert horned lizard</name>
    <dbReference type="NCBI Taxonomy" id="52577"/>
    <lineage>
        <taxon>Eukaryota</taxon>
        <taxon>Metazoa</taxon>
        <taxon>Chordata</taxon>
        <taxon>Craniata</taxon>
        <taxon>Vertebrata</taxon>
        <taxon>Euteleostomi</taxon>
        <taxon>Lepidosauria</taxon>
        <taxon>Squamata</taxon>
        <taxon>Bifurcata</taxon>
        <taxon>Unidentata</taxon>
        <taxon>Episquamata</taxon>
        <taxon>Toxicofera</taxon>
        <taxon>Iguania</taxon>
        <taxon>Phrynosomatidae</taxon>
        <taxon>Phrynosomatinae</taxon>
        <taxon>Phrynosoma</taxon>
    </lineage>
</organism>
<gene>
    <name evidence="2" type="ORF">JD844_031911</name>
</gene>
<feature type="compositionally biased region" description="Polar residues" evidence="1">
    <location>
        <begin position="149"/>
        <end position="159"/>
    </location>
</feature>
<comment type="caution">
    <text evidence="2">The sequence shown here is derived from an EMBL/GenBank/DDBJ whole genome shotgun (WGS) entry which is preliminary data.</text>
</comment>
<dbReference type="EMBL" id="JAIPUX010001232">
    <property type="protein sequence ID" value="KAH0624458.1"/>
    <property type="molecule type" value="Genomic_DNA"/>
</dbReference>
<evidence type="ECO:0008006" key="4">
    <source>
        <dbReference type="Google" id="ProtNLM"/>
    </source>
</evidence>
<proteinExistence type="predicted"/>
<name>A0ABQ7T5A8_PHRPL</name>
<evidence type="ECO:0000256" key="1">
    <source>
        <dbReference type="SAM" id="MobiDB-lite"/>
    </source>
</evidence>